<feature type="compositionally biased region" description="Basic and acidic residues" evidence="1">
    <location>
        <begin position="60"/>
        <end position="74"/>
    </location>
</feature>
<feature type="compositionally biased region" description="Basic and acidic residues" evidence="1">
    <location>
        <begin position="129"/>
        <end position="148"/>
    </location>
</feature>
<evidence type="ECO:0000313" key="3">
    <source>
        <dbReference type="Proteomes" id="UP000649617"/>
    </source>
</evidence>
<feature type="region of interest" description="Disordered" evidence="1">
    <location>
        <begin position="59"/>
        <end position="165"/>
    </location>
</feature>
<gene>
    <name evidence="2" type="primary">PREP1</name>
    <name evidence="2" type="ORF">SPIL2461_LOCUS8461</name>
</gene>
<evidence type="ECO:0000313" key="2">
    <source>
        <dbReference type="EMBL" id="CAE7355862.1"/>
    </source>
</evidence>
<comment type="caution">
    <text evidence="2">The sequence shown here is derived from an EMBL/GenBank/DDBJ whole genome shotgun (WGS) entry which is preliminary data.</text>
</comment>
<sequence length="274" mass="30154">FDANRSVAKLSPQAASRVKSLGQPGFSKTVLAEHERSLASAEQAVQKALSLLIKTVSDLEAQRELDSAKDEREAKIRKRRAQEMDKVRTDARRKGRELADEEHGGKDLSESDGDGDGGDAEEKSDADDGSEHEHEGGDGGDASHEPKAPKAPKARAKKVPRKGAVSEDDSWMLGRFWLIVYNEPAGNCPLVDAAETHWDLRKPLWFRHKQEDLGPALLKLVMDKPQKAPTRAGALLRKTCLSPEVLQQPMEDMFPGFRALAEDMFAGEERLALA</sequence>
<proteinExistence type="predicted"/>
<feature type="non-terminal residue" evidence="2">
    <location>
        <position position="274"/>
    </location>
</feature>
<feature type="compositionally biased region" description="Acidic residues" evidence="1">
    <location>
        <begin position="110"/>
        <end position="128"/>
    </location>
</feature>
<dbReference type="Proteomes" id="UP000649617">
    <property type="component" value="Unassembled WGS sequence"/>
</dbReference>
<feature type="compositionally biased region" description="Basic and acidic residues" evidence="1">
    <location>
        <begin position="81"/>
        <end position="109"/>
    </location>
</feature>
<evidence type="ECO:0000256" key="1">
    <source>
        <dbReference type="SAM" id="MobiDB-lite"/>
    </source>
</evidence>
<accession>A0A812PDQ9</accession>
<protein>
    <submittedName>
        <fullName evidence="2">PREP1 protein</fullName>
    </submittedName>
</protein>
<feature type="compositionally biased region" description="Basic residues" evidence="1">
    <location>
        <begin position="150"/>
        <end position="161"/>
    </location>
</feature>
<name>A0A812PDQ9_SYMPI</name>
<feature type="region of interest" description="Disordered" evidence="1">
    <location>
        <begin position="1"/>
        <end position="24"/>
    </location>
</feature>
<dbReference type="EMBL" id="CAJNIZ010013922">
    <property type="protein sequence ID" value="CAE7355862.1"/>
    <property type="molecule type" value="Genomic_DNA"/>
</dbReference>
<feature type="non-terminal residue" evidence="2">
    <location>
        <position position="1"/>
    </location>
</feature>
<dbReference type="OrthoDB" id="10680581at2759"/>
<reference evidence="2" key="1">
    <citation type="submission" date="2021-02" db="EMBL/GenBank/DDBJ databases">
        <authorList>
            <person name="Dougan E. K."/>
            <person name="Rhodes N."/>
            <person name="Thang M."/>
            <person name="Chan C."/>
        </authorList>
    </citation>
    <scope>NUCLEOTIDE SEQUENCE</scope>
</reference>
<dbReference type="AlphaFoldDB" id="A0A812PDQ9"/>
<organism evidence="2 3">
    <name type="scientific">Symbiodinium pilosum</name>
    <name type="common">Dinoflagellate</name>
    <dbReference type="NCBI Taxonomy" id="2952"/>
    <lineage>
        <taxon>Eukaryota</taxon>
        <taxon>Sar</taxon>
        <taxon>Alveolata</taxon>
        <taxon>Dinophyceae</taxon>
        <taxon>Suessiales</taxon>
        <taxon>Symbiodiniaceae</taxon>
        <taxon>Symbiodinium</taxon>
    </lineage>
</organism>
<keyword evidence="3" id="KW-1185">Reference proteome</keyword>